<comment type="subcellular location">
    <subcellularLocation>
        <location evidence="1">Host endoplasmic reticulum membrane</location>
    </subcellularLocation>
</comment>
<dbReference type="GO" id="GO:0046740">
    <property type="term" value="P:transport of virus in host, cell to cell"/>
    <property type="evidence" value="ECO:0007669"/>
    <property type="project" value="UniProtKB-KW"/>
</dbReference>
<keyword evidence="4" id="KW-0813">Transport</keyword>
<dbReference type="InterPro" id="IPR003411">
    <property type="entry name" value="TGBp3"/>
</dbReference>
<sequence>MHENSILFAVLIIIVGCIITLLQQNKQCYIVISGEAVRVIGCEITEELVRFAKEVKPAGSC</sequence>
<evidence type="ECO:0000256" key="8">
    <source>
        <dbReference type="ARBA" id="ARBA00023031"/>
    </source>
</evidence>
<dbReference type="EMBL" id="ON241323">
    <property type="protein sequence ID" value="UXX34124.1"/>
    <property type="molecule type" value="Genomic_RNA"/>
</dbReference>
<evidence type="ECO:0000256" key="1">
    <source>
        <dbReference type="ARBA" id="ARBA00004625"/>
    </source>
</evidence>
<evidence type="ECO:0000313" key="15">
    <source>
        <dbReference type="EMBL" id="UXX34124.1"/>
    </source>
</evidence>
<organism evidence="15 16">
    <name type="scientific">Stevia carlavirus 1</name>
    <dbReference type="NCBI Taxonomy" id="2794421"/>
    <lineage>
        <taxon>Viruses</taxon>
        <taxon>Riboviria</taxon>
        <taxon>Orthornavirae</taxon>
        <taxon>Kitrinoviricota</taxon>
        <taxon>Alsuviricetes</taxon>
        <taxon>Tymovirales</taxon>
        <taxon>Betaflexiviridae</taxon>
        <taxon>Quinvirinae</taxon>
        <taxon>Carlavirus</taxon>
        <taxon>Carlavirus unisteviae</taxon>
    </lineage>
</organism>
<evidence type="ECO:0000256" key="7">
    <source>
        <dbReference type="ARBA" id="ARBA00022989"/>
    </source>
</evidence>
<evidence type="ECO:0000256" key="4">
    <source>
        <dbReference type="ARBA" id="ARBA00022448"/>
    </source>
</evidence>
<protein>
    <recommendedName>
        <fullName evidence="3">Movement protein TGBp3</fullName>
    </recommendedName>
    <alternativeName>
        <fullName evidence="12">7 kDa protein</fullName>
    </alternativeName>
    <alternativeName>
        <fullName evidence="13">Triple gene block 3 protein</fullName>
    </alternativeName>
</protein>
<keyword evidence="16" id="KW-1185">Reference proteome</keyword>
<comment type="function">
    <text evidence="11">Plays a role in viral cell-to-cell propagation, by facilitating genome transport to neighboring plant cells through plasmosdesmata. May induce the formation of granular vesicles derived from the Endoplasmic reticulum, which align on actin filaments.</text>
</comment>
<evidence type="ECO:0000256" key="12">
    <source>
        <dbReference type="ARBA" id="ARBA00030266"/>
    </source>
</evidence>
<accession>A0AAE9P3A9</accession>
<evidence type="ECO:0000256" key="6">
    <source>
        <dbReference type="ARBA" id="ARBA00022870"/>
    </source>
</evidence>
<evidence type="ECO:0000256" key="10">
    <source>
        <dbReference type="ARBA" id="ARBA00023184"/>
    </source>
</evidence>
<reference evidence="15" key="1">
    <citation type="submission" date="2022-04" db="EMBL/GenBank/DDBJ databases">
        <title>Identification and Characterization of Three Novel Carlaviruses and One Novel Amalgavirus Associated with Pseudostellaria heterophylla Mosaic Disease.</title>
        <authorList>
            <person name="Wang R."/>
            <person name="Li Y."/>
            <person name="Ding W."/>
        </authorList>
    </citation>
    <scope>NUCLEOTIDE SEQUENCE</scope>
    <source>
        <strain evidence="15">TZS</strain>
    </source>
</reference>
<evidence type="ECO:0000256" key="13">
    <source>
        <dbReference type="ARBA" id="ARBA00033148"/>
    </source>
</evidence>
<name>A0AAE9P3A9_9VIRU</name>
<keyword evidence="6" id="KW-1043">Host membrane</keyword>
<evidence type="ECO:0000256" key="5">
    <source>
        <dbReference type="ARBA" id="ARBA00022692"/>
    </source>
</evidence>
<evidence type="ECO:0000256" key="9">
    <source>
        <dbReference type="ARBA" id="ARBA00023136"/>
    </source>
</evidence>
<feature type="transmembrane region" description="Helical" evidence="14">
    <location>
        <begin position="6"/>
        <end position="22"/>
    </location>
</feature>
<dbReference type="Proteomes" id="UP001234511">
    <property type="component" value="Segment"/>
</dbReference>
<evidence type="ECO:0000256" key="14">
    <source>
        <dbReference type="SAM" id="Phobius"/>
    </source>
</evidence>
<evidence type="ECO:0000256" key="11">
    <source>
        <dbReference type="ARBA" id="ARBA00025270"/>
    </source>
</evidence>
<evidence type="ECO:0000256" key="3">
    <source>
        <dbReference type="ARBA" id="ARBA00013812"/>
    </source>
</evidence>
<keyword evidence="9 14" id="KW-0472">Membrane</keyword>
<dbReference type="GO" id="GO:0044167">
    <property type="term" value="C:host cell endoplasmic reticulum membrane"/>
    <property type="evidence" value="ECO:0007669"/>
    <property type="project" value="UniProtKB-SubCell"/>
</dbReference>
<keyword evidence="10" id="KW-1038">Host endoplasmic reticulum</keyword>
<keyword evidence="7 14" id="KW-1133">Transmembrane helix</keyword>
<keyword evidence="8" id="KW-0916">Viral movement protein</keyword>
<proteinExistence type="inferred from homology"/>
<dbReference type="Pfam" id="PF02495">
    <property type="entry name" value="TGBp3"/>
    <property type="match status" value="1"/>
</dbReference>
<evidence type="ECO:0000256" key="2">
    <source>
        <dbReference type="ARBA" id="ARBA00010355"/>
    </source>
</evidence>
<comment type="similarity">
    <text evidence="2">Belongs to the Tymovirales TGBp3 protein family.</text>
</comment>
<evidence type="ECO:0000313" key="16">
    <source>
        <dbReference type="Proteomes" id="UP001234511"/>
    </source>
</evidence>
<keyword evidence="5 14" id="KW-0812">Transmembrane</keyword>